<sequence>MFKVSKEKLQQILASGLFSDYQDNLIEFNSTKYFEDSLKSNIQEGLSDNAIEQSQQEFGVNWKENQDSISSLKIFQIVLLKPKSILFLSLSSIAFIFKYLSTNGIYTNEWIESLFIFGLIFLNLIISGFQIKYADEKKIQNLILNESSKYVIVLRNGQECSMNAKDLVVGDVVILKENDQIYVDGLIVEQNNLYIDESFLTGEQKFIHKITLEDAVESQQKIQLQKHLLFAGTQVVEGSGKLLVLAVGSQIQANKIQINRLQVEKKTPILQAIEKISYKIDKIGFFGTIFIIFILLTRYIFVYSEQNVNRFSTFSNILNLIIVLKSGNASKAIITHFYFQIAQTVKLMLYQQNLVRNIQQLEILPFMDSILVDQTGTLTQNRIVVDSFMNDTIEELTSSQFNLYPQEFQQAFIDSCFINKSYDPETEYESNIEQALVNFSKKIKVNIEERLKQVTQKIPFTCVRKIQTIIINNNRIAVRGSAEHVLNWSTQFYSQKNGIIAIDKVIKDNIEQLLTELCQKGRIIGIAYRDVDLLNENVEELIENNKFEYDRQNLTLLGFLLFVDPLRFETISAVQGFKQAGVKVVIVTEDNSTSAKSVAIKAGIMSSNSIVMEGSDFSQQLRGKTENSKKKVEDISVLSRARPQDKYNLVKVLQELGHVVGVCCDGTNDNPALAQADIGYSMGIAGTEAARKTSGIILLDDNFNSIFKGLIFTRNLIDSIKRLVQYQITSQFSLMIILIISAVIGEMVISSLQFIWINLINDLFSTFALSYCTPSSQLKYQNPPNKTGFIFDRFILIHIIILSVYIITVCIIFLNESLMIFNLFVMITIFNLINSRMVYLEFNIFHGFFRSWIVYTTIILIGLLQFVIVQYGGPVMHTFDGLSLKQWFVCIAIGLGSVVWRSIAILIIKSIIMRDKEKLKVN</sequence>
<keyword evidence="4" id="KW-0472">Membrane</keyword>
<feature type="transmembrane region" description="Helical" evidence="4">
    <location>
        <begin position="820"/>
        <end position="840"/>
    </location>
</feature>
<dbReference type="Proteomes" id="UP000689195">
    <property type="component" value="Unassembled WGS sequence"/>
</dbReference>
<evidence type="ECO:0000256" key="1">
    <source>
        <dbReference type="ARBA" id="ARBA00004127"/>
    </source>
</evidence>
<comment type="subcellular location">
    <subcellularLocation>
        <location evidence="1">Endomembrane system</location>
        <topology evidence="1">Multi-pass membrane protein</topology>
    </subcellularLocation>
</comment>
<dbReference type="EMBL" id="CAJJDO010000087">
    <property type="protein sequence ID" value="CAD8186395.1"/>
    <property type="molecule type" value="Genomic_DNA"/>
</dbReference>
<dbReference type="Pfam" id="PF00689">
    <property type="entry name" value="Cation_ATPase_C"/>
    <property type="match status" value="1"/>
</dbReference>
<feature type="domain" description="Cation-transporting P-type ATPase C-terminal" evidence="6">
    <location>
        <begin position="747"/>
        <end position="904"/>
    </location>
</feature>
<feature type="transmembrane region" description="Helical" evidence="4">
    <location>
        <begin position="794"/>
        <end position="814"/>
    </location>
</feature>
<keyword evidence="3" id="KW-0460">Magnesium</keyword>
<dbReference type="GO" id="GO:0046872">
    <property type="term" value="F:metal ion binding"/>
    <property type="evidence" value="ECO:0007669"/>
    <property type="project" value="UniProtKB-KW"/>
</dbReference>
<dbReference type="PANTHER" id="PTHR24093">
    <property type="entry name" value="CATION TRANSPORTING ATPASE"/>
    <property type="match status" value="1"/>
</dbReference>
<dbReference type="NCBIfam" id="TIGR01494">
    <property type="entry name" value="ATPase_P-type"/>
    <property type="match status" value="1"/>
</dbReference>
<dbReference type="GO" id="GO:0005886">
    <property type="term" value="C:plasma membrane"/>
    <property type="evidence" value="ECO:0007669"/>
    <property type="project" value="TreeGrafter"/>
</dbReference>
<evidence type="ECO:0008006" key="9">
    <source>
        <dbReference type="Google" id="ProtNLM"/>
    </source>
</evidence>
<feature type="domain" description="P-type ATPase A" evidence="5">
    <location>
        <begin position="148"/>
        <end position="256"/>
    </location>
</feature>
<feature type="transmembrane region" description="Helical" evidence="4">
    <location>
        <begin position="113"/>
        <end position="131"/>
    </location>
</feature>
<name>A0A8S1WCW2_9CILI</name>
<keyword evidence="2" id="KW-0479">Metal-binding</keyword>
<dbReference type="GO" id="GO:0012505">
    <property type="term" value="C:endomembrane system"/>
    <property type="evidence" value="ECO:0007669"/>
    <property type="project" value="UniProtKB-SubCell"/>
</dbReference>
<feature type="transmembrane region" description="Helical" evidence="4">
    <location>
        <begin position="283"/>
        <end position="302"/>
    </location>
</feature>
<keyword evidence="4" id="KW-0812">Transmembrane</keyword>
<dbReference type="GO" id="GO:0005524">
    <property type="term" value="F:ATP binding"/>
    <property type="evidence" value="ECO:0007669"/>
    <property type="project" value="InterPro"/>
</dbReference>
<evidence type="ECO:0000313" key="7">
    <source>
        <dbReference type="EMBL" id="CAD8186395.1"/>
    </source>
</evidence>
<dbReference type="AlphaFoldDB" id="A0A8S1WCW2"/>
<evidence type="ECO:0000259" key="5">
    <source>
        <dbReference type="Pfam" id="PF00122"/>
    </source>
</evidence>
<keyword evidence="4" id="KW-1133">Transmembrane helix</keyword>
<gene>
    <name evidence="7" type="ORF">PPENT_87.1.T0870053</name>
</gene>
<protein>
    <recommendedName>
        <fullName evidence="9">Calcium-transporting ATPase</fullName>
    </recommendedName>
</protein>
<organism evidence="7 8">
    <name type="scientific">Paramecium pentaurelia</name>
    <dbReference type="NCBI Taxonomy" id="43138"/>
    <lineage>
        <taxon>Eukaryota</taxon>
        <taxon>Sar</taxon>
        <taxon>Alveolata</taxon>
        <taxon>Ciliophora</taxon>
        <taxon>Intramacronucleata</taxon>
        <taxon>Oligohymenophorea</taxon>
        <taxon>Peniculida</taxon>
        <taxon>Parameciidae</taxon>
        <taxon>Paramecium</taxon>
    </lineage>
</organism>
<evidence type="ECO:0000313" key="8">
    <source>
        <dbReference type="Proteomes" id="UP000689195"/>
    </source>
</evidence>
<feature type="transmembrane region" description="Helical" evidence="4">
    <location>
        <begin position="84"/>
        <end position="101"/>
    </location>
</feature>
<comment type="caution">
    <text evidence="7">The sequence shown here is derived from an EMBL/GenBank/DDBJ whole genome shotgun (WGS) entry which is preliminary data.</text>
</comment>
<feature type="transmembrane region" description="Helical" evidence="4">
    <location>
        <begin position="732"/>
        <end position="749"/>
    </location>
</feature>
<dbReference type="InterPro" id="IPR001757">
    <property type="entry name" value="P_typ_ATPase"/>
</dbReference>
<dbReference type="Pfam" id="PF13246">
    <property type="entry name" value="Cation_ATPase"/>
    <property type="match status" value="1"/>
</dbReference>
<dbReference type="GO" id="GO:0016887">
    <property type="term" value="F:ATP hydrolysis activity"/>
    <property type="evidence" value="ECO:0007669"/>
    <property type="project" value="InterPro"/>
</dbReference>
<evidence type="ECO:0000256" key="3">
    <source>
        <dbReference type="ARBA" id="ARBA00022842"/>
    </source>
</evidence>
<dbReference type="InterPro" id="IPR006068">
    <property type="entry name" value="ATPase_P-typ_cation-transptr_C"/>
</dbReference>
<dbReference type="GO" id="GO:0005388">
    <property type="term" value="F:P-type calcium transporter activity"/>
    <property type="evidence" value="ECO:0007669"/>
    <property type="project" value="TreeGrafter"/>
</dbReference>
<proteinExistence type="predicted"/>
<reference evidence="7" key="1">
    <citation type="submission" date="2021-01" db="EMBL/GenBank/DDBJ databases">
        <authorList>
            <consortium name="Genoscope - CEA"/>
            <person name="William W."/>
        </authorList>
    </citation>
    <scope>NUCLEOTIDE SEQUENCE</scope>
</reference>
<keyword evidence="8" id="KW-1185">Reference proteome</keyword>
<feature type="transmembrane region" description="Helical" evidence="4">
    <location>
        <begin position="755"/>
        <end position="773"/>
    </location>
</feature>
<accession>A0A8S1WCW2</accession>
<feature type="transmembrane region" description="Helical" evidence="4">
    <location>
        <begin position="884"/>
        <end position="908"/>
    </location>
</feature>
<dbReference type="InterPro" id="IPR059000">
    <property type="entry name" value="ATPase_P-type_domA"/>
</dbReference>
<evidence type="ECO:0000259" key="6">
    <source>
        <dbReference type="Pfam" id="PF00689"/>
    </source>
</evidence>
<feature type="transmembrane region" description="Helical" evidence="4">
    <location>
        <begin position="852"/>
        <end position="872"/>
    </location>
</feature>
<evidence type="ECO:0000256" key="2">
    <source>
        <dbReference type="ARBA" id="ARBA00022723"/>
    </source>
</evidence>
<feature type="transmembrane region" description="Helical" evidence="4">
    <location>
        <begin position="317"/>
        <end position="339"/>
    </location>
</feature>
<dbReference type="OrthoDB" id="309582at2759"/>
<dbReference type="PANTHER" id="PTHR24093:SF369">
    <property type="entry name" value="CALCIUM-TRANSPORTING ATPASE"/>
    <property type="match status" value="1"/>
</dbReference>
<dbReference type="Pfam" id="PF00122">
    <property type="entry name" value="E1-E2_ATPase"/>
    <property type="match status" value="1"/>
</dbReference>
<evidence type="ECO:0000256" key="4">
    <source>
        <dbReference type="SAM" id="Phobius"/>
    </source>
</evidence>